<dbReference type="CDD" id="cd08422">
    <property type="entry name" value="PBP2_CrgA_like"/>
    <property type="match status" value="1"/>
</dbReference>
<sequence>MSGCGKKDDLERVRAVDERCVSDLYAMCMSDRLRELTAFVRAGETGSFSRVARELGVSQPSISRMVADLEARLGVKLLLRTTRHVTPTDAGRVFLERARQILGDLDDAENAARGVDGLRGTLRVALSGAFGTREVIPRLPGFAAQHPKLGIELLMSDRTEDLIAEGADMALRLGPLPDSGFGARLLGKAPRLVVASPGYIARKGTPQTPADLARHDCILGPGLSGRTGWSFTRSGKAASVTVEGSIKVTSADGVIACAKAGLGIAVASRWMCQAELEAGEVVAILSDYQLDGVELHAVYPGGRRPSLKVRTFSDYFAAQLMHKNEGG</sequence>
<keyword evidence="3" id="KW-0805">Transcription regulation</keyword>
<dbReference type="PRINTS" id="PR00039">
    <property type="entry name" value="HTHLYSR"/>
</dbReference>
<dbReference type="Proteomes" id="UP000189796">
    <property type="component" value="Chromosome I"/>
</dbReference>
<dbReference type="AlphaFoldDB" id="A0A1M5XEB6"/>
<dbReference type="SUPFAM" id="SSF53850">
    <property type="entry name" value="Periplasmic binding protein-like II"/>
    <property type="match status" value="1"/>
</dbReference>
<dbReference type="FunFam" id="1.10.10.10:FF:000001">
    <property type="entry name" value="LysR family transcriptional regulator"/>
    <property type="match status" value="1"/>
</dbReference>
<comment type="similarity">
    <text evidence="2">Belongs to the LysR transcriptional regulatory family.</text>
</comment>
<protein>
    <submittedName>
        <fullName evidence="7">Transcriptional regulator, LysR family</fullName>
    </submittedName>
</protein>
<evidence type="ECO:0000256" key="5">
    <source>
        <dbReference type="ARBA" id="ARBA00023163"/>
    </source>
</evidence>
<dbReference type="PANTHER" id="PTHR30537:SF5">
    <property type="entry name" value="HTH-TYPE TRANSCRIPTIONAL ACTIVATOR TTDR-RELATED"/>
    <property type="match status" value="1"/>
</dbReference>
<dbReference type="InterPro" id="IPR058163">
    <property type="entry name" value="LysR-type_TF_proteobact-type"/>
</dbReference>
<dbReference type="PROSITE" id="PS50931">
    <property type="entry name" value="HTH_LYSR"/>
    <property type="match status" value="1"/>
</dbReference>
<dbReference type="GO" id="GO:0003677">
    <property type="term" value="F:DNA binding"/>
    <property type="evidence" value="ECO:0007669"/>
    <property type="project" value="UniProtKB-KW"/>
</dbReference>
<evidence type="ECO:0000259" key="6">
    <source>
        <dbReference type="PROSITE" id="PS50931"/>
    </source>
</evidence>
<dbReference type="PANTHER" id="PTHR30537">
    <property type="entry name" value="HTH-TYPE TRANSCRIPTIONAL REGULATOR"/>
    <property type="match status" value="1"/>
</dbReference>
<dbReference type="Gene3D" id="3.40.190.290">
    <property type="match status" value="1"/>
</dbReference>
<organism evidence="7 8">
    <name type="scientific">Bradyrhizobium erythrophlei</name>
    <dbReference type="NCBI Taxonomy" id="1437360"/>
    <lineage>
        <taxon>Bacteria</taxon>
        <taxon>Pseudomonadati</taxon>
        <taxon>Pseudomonadota</taxon>
        <taxon>Alphaproteobacteria</taxon>
        <taxon>Hyphomicrobiales</taxon>
        <taxon>Nitrobacteraceae</taxon>
        <taxon>Bradyrhizobium</taxon>
    </lineage>
</organism>
<evidence type="ECO:0000313" key="7">
    <source>
        <dbReference type="EMBL" id="SHH97533.1"/>
    </source>
</evidence>
<evidence type="ECO:0000313" key="8">
    <source>
        <dbReference type="Proteomes" id="UP000189796"/>
    </source>
</evidence>
<dbReference type="Pfam" id="PF00126">
    <property type="entry name" value="HTH_1"/>
    <property type="match status" value="1"/>
</dbReference>
<keyword evidence="4" id="KW-0238">DNA-binding</keyword>
<keyword evidence="5" id="KW-0804">Transcription</keyword>
<evidence type="ECO:0000256" key="4">
    <source>
        <dbReference type="ARBA" id="ARBA00023125"/>
    </source>
</evidence>
<dbReference type="InterPro" id="IPR036390">
    <property type="entry name" value="WH_DNA-bd_sf"/>
</dbReference>
<dbReference type="InterPro" id="IPR005119">
    <property type="entry name" value="LysR_subst-bd"/>
</dbReference>
<dbReference type="GO" id="GO:0003700">
    <property type="term" value="F:DNA-binding transcription factor activity"/>
    <property type="evidence" value="ECO:0007669"/>
    <property type="project" value="InterPro"/>
</dbReference>
<dbReference type="InterPro" id="IPR036388">
    <property type="entry name" value="WH-like_DNA-bd_sf"/>
</dbReference>
<proteinExistence type="inferred from homology"/>
<evidence type="ECO:0000256" key="3">
    <source>
        <dbReference type="ARBA" id="ARBA00023015"/>
    </source>
</evidence>
<dbReference type="SUPFAM" id="SSF46785">
    <property type="entry name" value="Winged helix' DNA-binding domain"/>
    <property type="match status" value="1"/>
</dbReference>
<evidence type="ECO:0000256" key="1">
    <source>
        <dbReference type="ARBA" id="ARBA00003502"/>
    </source>
</evidence>
<dbReference type="Pfam" id="PF03466">
    <property type="entry name" value="LysR_substrate"/>
    <property type="match status" value="1"/>
</dbReference>
<reference evidence="7 8" key="1">
    <citation type="submission" date="2016-11" db="EMBL/GenBank/DDBJ databases">
        <authorList>
            <person name="Jaros S."/>
            <person name="Januszkiewicz K."/>
            <person name="Wedrychowicz H."/>
        </authorList>
    </citation>
    <scope>NUCLEOTIDE SEQUENCE [LARGE SCALE GENOMIC DNA]</scope>
    <source>
        <strain evidence="7 8">GAS138</strain>
    </source>
</reference>
<gene>
    <name evidence="7" type="ORF">SAMN05443248_7233</name>
</gene>
<name>A0A1M5XEB6_9BRAD</name>
<feature type="domain" description="HTH lysR-type" evidence="6">
    <location>
        <begin position="31"/>
        <end position="88"/>
    </location>
</feature>
<dbReference type="InterPro" id="IPR000847">
    <property type="entry name" value="LysR_HTH_N"/>
</dbReference>
<dbReference type="Gene3D" id="1.10.10.10">
    <property type="entry name" value="Winged helix-like DNA-binding domain superfamily/Winged helix DNA-binding domain"/>
    <property type="match status" value="1"/>
</dbReference>
<evidence type="ECO:0000256" key="2">
    <source>
        <dbReference type="ARBA" id="ARBA00009437"/>
    </source>
</evidence>
<accession>A0A1M5XEB6</accession>
<dbReference type="EMBL" id="LT670817">
    <property type="protein sequence ID" value="SHH97533.1"/>
    <property type="molecule type" value="Genomic_DNA"/>
</dbReference>
<comment type="function">
    <text evidence="1">NodD regulates the expression of the nodABCFE genes which encode other nodulation proteins. NodD is also a negative regulator of its own expression. Binds flavonoids as inducers.</text>
</comment>